<accession>A0ACD0P2L7</accession>
<organism evidence="1 2">
    <name type="scientific">Violaceomyces palustris</name>
    <dbReference type="NCBI Taxonomy" id="1673888"/>
    <lineage>
        <taxon>Eukaryota</taxon>
        <taxon>Fungi</taxon>
        <taxon>Dikarya</taxon>
        <taxon>Basidiomycota</taxon>
        <taxon>Ustilaginomycotina</taxon>
        <taxon>Ustilaginomycetes</taxon>
        <taxon>Violaceomycetales</taxon>
        <taxon>Violaceomycetaceae</taxon>
        <taxon>Violaceomyces</taxon>
    </lineage>
</organism>
<evidence type="ECO:0000313" key="2">
    <source>
        <dbReference type="Proteomes" id="UP000245626"/>
    </source>
</evidence>
<proteinExistence type="predicted"/>
<reference evidence="1 2" key="1">
    <citation type="journal article" date="2018" name="Mol. Biol. Evol.">
        <title>Broad Genomic Sampling Reveals a Smut Pathogenic Ancestry of the Fungal Clade Ustilaginomycotina.</title>
        <authorList>
            <person name="Kijpornyongpan T."/>
            <person name="Mondo S.J."/>
            <person name="Barry K."/>
            <person name="Sandor L."/>
            <person name="Lee J."/>
            <person name="Lipzen A."/>
            <person name="Pangilinan J."/>
            <person name="LaButti K."/>
            <person name="Hainaut M."/>
            <person name="Henrissat B."/>
            <person name="Grigoriev I.V."/>
            <person name="Spatafora J.W."/>
            <person name="Aime M.C."/>
        </authorList>
    </citation>
    <scope>NUCLEOTIDE SEQUENCE [LARGE SCALE GENOMIC DNA]</scope>
    <source>
        <strain evidence="1 2">SA 807</strain>
    </source>
</reference>
<keyword evidence="2" id="KW-1185">Reference proteome</keyword>
<dbReference type="EMBL" id="KZ819789">
    <property type="protein sequence ID" value="PWN52231.1"/>
    <property type="molecule type" value="Genomic_DNA"/>
</dbReference>
<gene>
    <name evidence="1" type="ORF">IE53DRAFT_373677</name>
</gene>
<evidence type="ECO:0000313" key="1">
    <source>
        <dbReference type="EMBL" id="PWN52231.1"/>
    </source>
</evidence>
<sequence length="1179" mass="129875">MLPNHGPLISSFADDPSSTAPFGEVEEKELTSFERAEEYLDLLSKLIPTPSQASHPDASSSSSSVTLSAPPDKSVQEECLMSLTKILDEYQEQSYLLDPYLESIILPPLAVLQAHVRARAAADSPLSNSSPAKTCVREGDGLYIQTLCRLLYLYTKVRGYKAVMSFFPHEVFDLLPTVAYLELLVSDPPEEGGGSASNLLGKPTSWELRYILLLWLSLVCMIPFDLTKFDAARTASQSPIEITTTTALRIERIGRSFLSRPGKERDAGAVLLGKLFQRRDVSDDQFEDFAAWCMTCLSSKPSAFLATGVLQALCEIVKTSDTANVSNLLSAIQSILELYDDPSRKDLAKNSLVTKYQTKLACRLALKILRPRRRRFMRGKVLGDPSQEKTTDTSRAPEGSLDHGEDEDEEDVPEQIDAYIGKLIDSLQDKDTVVRYSAAKGIARICERLPSSFVSQVSDAIVGLFSINVVDILGTKEDLTAVSEFTWQGACLALAEQARRGLLRADELSEKIEWIQKALYFDVRRGAHSVGSGVRDAACYVLWALARAHDAEALKPHSLFLAQRLVAVATLDREVSIRRAASAAFQECVGRLGIFPYGIDIIRMTDFYAVSVRRNAFLDCAVEVSGFKEYRDYLLEHLMGITVVHWDPSMRELGSKATARIASINLVASAPRIIARLSENCKRKDSAILHGSLLTLAELARVCKEKGDDQATSHQQECFEVLATIPKSAFRTMGAGLVALAACQLISTSFPRKGPVKERDTKAGTIADEIINIALSRQEEEVHQAAAEALASVSEVCDCQGRIRSSLGVWNSLSLSQQQSNARCFGSIRYGCFDAGFVPAMEHLLKIVDPSVTNGEVRYSINVETRRNAYASMSQAVVNLGDGLSEILDPQLGVRILNALLKGLQDYTTDQRGDVGSWVRSTCVVGLRNMLDLYRDQIKRLKKIDDPWLPEGLFHDVISGVLKQSVERIDSVRHTAGTQLIHLYRTLSKNQGFAFTPHGKEALDKIGNRFESSPLCRIVTHPPDSSSHPISSERSEMSKFKDPSWIYPRAVKLLSIKEYHLSLLEGIVISIGGKADVAYRIAGSALVDYALEQPNEPGEIGADALLKDLYSLASSNYTSNRLFIPALQTTNLLIEGGAIEVVGQEIKDDLLPKLLRMASRNAAKMKNVARLNICMTLVH</sequence>
<protein>
    <submittedName>
        <fullName evidence="1">ARM repeat-containing protein</fullName>
    </submittedName>
</protein>
<name>A0ACD0P2L7_9BASI</name>
<dbReference type="Proteomes" id="UP000245626">
    <property type="component" value="Unassembled WGS sequence"/>
</dbReference>